<evidence type="ECO:0000256" key="8">
    <source>
        <dbReference type="SAM" id="Phobius"/>
    </source>
</evidence>
<sequence length="249" mass="27743">MKSDGIFFFPMNRNACNNKTFNWKQGILDALPMGISFMIFGSVFGVMAIQVGLSPLESILMSLVSFAGSAQLSILPMLKDNSSLYLIFLTILLINARHLLYGLSLSPYFNSYDRKFSNAFAYFLSDAMYILVLSHLRQHSPQKSYILGAGLLLYITWGLGTLLGTIFSRFLPKQLQSGLEFSIVAIFLIMAFTEINSFRKLMVFLLTGVMVISLSSILPMGSLLLIAGIFTFGMGYFLSENFSDKEDLA</sequence>
<evidence type="ECO:0000256" key="3">
    <source>
        <dbReference type="ARBA" id="ARBA00022448"/>
    </source>
</evidence>
<comment type="similarity">
    <text evidence="2">Belongs to the AzlC family.</text>
</comment>
<feature type="transmembrane region" description="Helical" evidence="8">
    <location>
        <begin position="85"/>
        <end position="104"/>
    </location>
</feature>
<evidence type="ECO:0000256" key="7">
    <source>
        <dbReference type="ARBA" id="ARBA00023136"/>
    </source>
</evidence>
<reference evidence="9 10" key="1">
    <citation type="submission" date="2012-04" db="EMBL/GenBank/DDBJ databases">
        <title>The Genome Sequence of Bacillus cereus VD048.</title>
        <authorList>
            <consortium name="The Broad Institute Genome Sequencing Platform"/>
            <consortium name="The Broad Institute Genome Sequencing Center for Infectious Disease"/>
            <person name="Feldgarden M."/>
            <person name="Van der Auwera G.A."/>
            <person name="Mahillon J."/>
            <person name="Duprez V."/>
            <person name="Timmery S."/>
            <person name="Mattelet C."/>
            <person name="Dierick K."/>
            <person name="Sun M."/>
            <person name="Yu Z."/>
            <person name="Zhu L."/>
            <person name="Hu X."/>
            <person name="Shank E.B."/>
            <person name="Swiecicka I."/>
            <person name="Hansen B.M."/>
            <person name="Andrup L."/>
            <person name="Young S.K."/>
            <person name="Zeng Q."/>
            <person name="Gargeya S."/>
            <person name="Fitzgerald M."/>
            <person name="Haas B."/>
            <person name="Abouelleil A."/>
            <person name="Alvarado L."/>
            <person name="Arachchi H.M."/>
            <person name="Berlin A."/>
            <person name="Chapman S.B."/>
            <person name="Goldberg J."/>
            <person name="Griggs A."/>
            <person name="Gujja S."/>
            <person name="Hansen M."/>
            <person name="Howarth C."/>
            <person name="Imamovic A."/>
            <person name="Larimer J."/>
            <person name="McCowen C."/>
            <person name="Montmayeur A."/>
            <person name="Murphy C."/>
            <person name="Neiman D."/>
            <person name="Pearson M."/>
            <person name="Priest M."/>
            <person name="Roberts A."/>
            <person name="Saif S."/>
            <person name="Shea T."/>
            <person name="Sisk P."/>
            <person name="Sykes S."/>
            <person name="Wortman J."/>
            <person name="Nusbaum C."/>
            <person name="Birren B."/>
        </authorList>
    </citation>
    <scope>NUCLEOTIDE SEQUENCE [LARGE SCALE GENOMIC DNA]</scope>
    <source>
        <strain evidence="9 10">VD048</strain>
    </source>
</reference>
<keyword evidence="5 8" id="KW-0812">Transmembrane</keyword>
<protein>
    <submittedName>
        <fullName evidence="9">Azaleucine resistance protein AzlC</fullName>
    </submittedName>
</protein>
<comment type="caution">
    <text evidence="9">The sequence shown here is derived from an EMBL/GenBank/DDBJ whole genome shotgun (WGS) entry which is preliminary data.</text>
</comment>
<organism evidence="9 10">
    <name type="scientific">Bacillus cereus VD048</name>
    <dbReference type="NCBI Taxonomy" id="1053226"/>
    <lineage>
        <taxon>Bacteria</taxon>
        <taxon>Bacillati</taxon>
        <taxon>Bacillota</taxon>
        <taxon>Bacilli</taxon>
        <taxon>Bacillales</taxon>
        <taxon>Bacillaceae</taxon>
        <taxon>Bacillus</taxon>
        <taxon>Bacillus cereus group</taxon>
    </lineage>
</organism>
<dbReference type="InterPro" id="IPR011606">
    <property type="entry name" value="Brnchd-chn_aa_trnsp_permease"/>
</dbReference>
<dbReference type="Proteomes" id="UP000006960">
    <property type="component" value="Unassembled WGS sequence"/>
</dbReference>
<dbReference type="GO" id="GO:1903785">
    <property type="term" value="P:L-valine transmembrane transport"/>
    <property type="evidence" value="ECO:0007669"/>
    <property type="project" value="TreeGrafter"/>
</dbReference>
<keyword evidence="6 8" id="KW-1133">Transmembrane helix</keyword>
<feature type="transmembrane region" description="Helical" evidence="8">
    <location>
        <begin position="145"/>
        <end position="168"/>
    </location>
</feature>
<dbReference type="PANTHER" id="PTHR34979">
    <property type="entry name" value="INNER MEMBRANE PROTEIN YGAZ"/>
    <property type="match status" value="1"/>
</dbReference>
<dbReference type="AlphaFoldDB" id="J8E0N5"/>
<dbReference type="GO" id="GO:0005886">
    <property type="term" value="C:plasma membrane"/>
    <property type="evidence" value="ECO:0007669"/>
    <property type="project" value="UniProtKB-SubCell"/>
</dbReference>
<evidence type="ECO:0000313" key="9">
    <source>
        <dbReference type="EMBL" id="EJR24484.1"/>
    </source>
</evidence>
<evidence type="ECO:0000256" key="4">
    <source>
        <dbReference type="ARBA" id="ARBA00022475"/>
    </source>
</evidence>
<evidence type="ECO:0000256" key="5">
    <source>
        <dbReference type="ARBA" id="ARBA00022692"/>
    </source>
</evidence>
<dbReference type="PANTHER" id="PTHR34979:SF1">
    <property type="entry name" value="INNER MEMBRANE PROTEIN YGAZ"/>
    <property type="match status" value="1"/>
</dbReference>
<dbReference type="Pfam" id="PF03591">
    <property type="entry name" value="AzlC"/>
    <property type="match status" value="1"/>
</dbReference>
<evidence type="ECO:0000313" key="10">
    <source>
        <dbReference type="Proteomes" id="UP000006960"/>
    </source>
</evidence>
<evidence type="ECO:0000256" key="1">
    <source>
        <dbReference type="ARBA" id="ARBA00004651"/>
    </source>
</evidence>
<feature type="transmembrane region" description="Helical" evidence="8">
    <location>
        <begin position="204"/>
        <end position="237"/>
    </location>
</feature>
<feature type="transmembrane region" description="Helical" evidence="8">
    <location>
        <begin position="30"/>
        <end position="53"/>
    </location>
</feature>
<name>J8E0N5_BACCE</name>
<feature type="transmembrane region" description="Helical" evidence="8">
    <location>
        <begin position="59"/>
        <end position="78"/>
    </location>
</feature>
<feature type="transmembrane region" description="Helical" evidence="8">
    <location>
        <begin position="174"/>
        <end position="192"/>
    </location>
</feature>
<keyword evidence="3" id="KW-0813">Transport</keyword>
<dbReference type="HOGENOM" id="CLU_065777_1_1_9"/>
<gene>
    <name evidence="9" type="ORF">IIG_05980</name>
</gene>
<evidence type="ECO:0000256" key="2">
    <source>
        <dbReference type="ARBA" id="ARBA00010735"/>
    </source>
</evidence>
<keyword evidence="4" id="KW-1003">Cell membrane</keyword>
<dbReference type="EMBL" id="AHEU01000060">
    <property type="protein sequence ID" value="EJR24484.1"/>
    <property type="molecule type" value="Genomic_DNA"/>
</dbReference>
<accession>J8E0N5</accession>
<proteinExistence type="inferred from homology"/>
<dbReference type="PATRIC" id="fig|1053226.3.peg.6088"/>
<evidence type="ECO:0000256" key="6">
    <source>
        <dbReference type="ARBA" id="ARBA00022989"/>
    </source>
</evidence>
<feature type="transmembrane region" description="Helical" evidence="8">
    <location>
        <begin position="116"/>
        <end position="133"/>
    </location>
</feature>
<keyword evidence="7 8" id="KW-0472">Membrane</keyword>
<comment type="subcellular location">
    <subcellularLocation>
        <location evidence="1">Cell membrane</location>
        <topology evidence="1">Multi-pass membrane protein</topology>
    </subcellularLocation>
</comment>